<evidence type="ECO:0000256" key="3">
    <source>
        <dbReference type="ARBA" id="ARBA00012453"/>
    </source>
</evidence>
<dbReference type="GO" id="GO:0046872">
    <property type="term" value="F:metal ion binding"/>
    <property type="evidence" value="ECO:0007669"/>
    <property type="project" value="UniProtKB-KW"/>
</dbReference>
<evidence type="ECO:0000259" key="15">
    <source>
        <dbReference type="PROSITE" id="PS51462"/>
    </source>
</evidence>
<dbReference type="Pfam" id="PF06094">
    <property type="entry name" value="GGACT"/>
    <property type="match status" value="1"/>
</dbReference>
<evidence type="ECO:0000256" key="7">
    <source>
        <dbReference type="ARBA" id="ARBA00022842"/>
    </source>
</evidence>
<gene>
    <name evidence="16" type="ORF">DFP88_101177</name>
</gene>
<evidence type="ECO:0000256" key="9">
    <source>
        <dbReference type="ARBA" id="ARBA00030162"/>
    </source>
</evidence>
<dbReference type="CDD" id="cd24155">
    <property type="entry name" value="NUDIX_ADPRase"/>
    <property type="match status" value="1"/>
</dbReference>
<dbReference type="InterPro" id="IPR013024">
    <property type="entry name" value="GGCT-like"/>
</dbReference>
<dbReference type="Gene3D" id="3.90.79.10">
    <property type="entry name" value="Nucleoside Triphosphate Pyrophosphohydrolase"/>
    <property type="match status" value="1"/>
</dbReference>
<dbReference type="NCBIfam" id="TIGR00052">
    <property type="entry name" value="nudix-type nucleoside diphosphatase, YffH/AdpP family"/>
    <property type="match status" value="1"/>
</dbReference>
<keyword evidence="7 13" id="KW-0460">Magnesium</keyword>
<evidence type="ECO:0000256" key="10">
    <source>
        <dbReference type="ARBA" id="ARBA00030308"/>
    </source>
</evidence>
<dbReference type="PROSITE" id="PS51462">
    <property type="entry name" value="NUDIX"/>
    <property type="match status" value="1"/>
</dbReference>
<dbReference type="PANTHER" id="PTHR11839:SF5">
    <property type="entry name" value="ADP-RIBOSE PYROPHOSPHATASE"/>
    <property type="match status" value="1"/>
</dbReference>
<feature type="short sequence motif" description="Nudix box" evidence="14">
    <location>
        <begin position="257"/>
        <end position="279"/>
    </location>
</feature>
<comment type="similarity">
    <text evidence="2">Belongs to the Nudix hydrolase family. NudF subfamily.</text>
</comment>
<dbReference type="InterPro" id="IPR015797">
    <property type="entry name" value="NUDIX_hydrolase-like_dom_sf"/>
</dbReference>
<dbReference type="SUPFAM" id="SSF55811">
    <property type="entry name" value="Nudix"/>
    <property type="match status" value="1"/>
</dbReference>
<evidence type="ECO:0000256" key="2">
    <source>
        <dbReference type="ARBA" id="ARBA00007482"/>
    </source>
</evidence>
<evidence type="ECO:0000256" key="8">
    <source>
        <dbReference type="ARBA" id="ARBA00025164"/>
    </source>
</evidence>
<comment type="function">
    <text evidence="8">Acts on ADP-mannose and ADP-glucose as well as ADP-ribose. Prevents glycogen biosynthesis. The reaction catalyzed by this enzyme is a limiting step of the gluconeogenic process.</text>
</comment>
<dbReference type="InterPro" id="IPR000086">
    <property type="entry name" value="NUDIX_hydrolase_dom"/>
</dbReference>
<dbReference type="SUPFAM" id="SSF110857">
    <property type="entry name" value="Gamma-glutamyl cyclotransferase-like"/>
    <property type="match status" value="1"/>
</dbReference>
<dbReference type="Pfam" id="PF00293">
    <property type="entry name" value="NUDIX"/>
    <property type="match status" value="1"/>
</dbReference>
<feature type="binding site" evidence="13">
    <location>
        <position position="256"/>
    </location>
    <ligand>
        <name>Mg(2+)</name>
        <dbReference type="ChEBI" id="CHEBI:18420"/>
        <label>1</label>
    </ligand>
</feature>
<evidence type="ECO:0000256" key="1">
    <source>
        <dbReference type="ARBA" id="ARBA00001946"/>
    </source>
</evidence>
<feature type="domain" description="Nudix hydrolase" evidence="15">
    <location>
        <begin position="214"/>
        <end position="354"/>
    </location>
</feature>
<dbReference type="GO" id="GO:0019693">
    <property type="term" value="P:ribose phosphate metabolic process"/>
    <property type="evidence" value="ECO:0007669"/>
    <property type="project" value="TreeGrafter"/>
</dbReference>
<proteinExistence type="inferred from homology"/>
<accession>A0A318SUD4</accession>
<dbReference type="InterPro" id="IPR020084">
    <property type="entry name" value="NUDIX_hydrolase_CS"/>
</dbReference>
<keyword evidence="5 13" id="KW-0479">Metal-binding</keyword>
<evidence type="ECO:0000256" key="11">
    <source>
        <dbReference type="ARBA" id="ARBA00033056"/>
    </source>
</evidence>
<dbReference type="GO" id="GO:0005829">
    <property type="term" value="C:cytosol"/>
    <property type="evidence" value="ECO:0007669"/>
    <property type="project" value="TreeGrafter"/>
</dbReference>
<feature type="binding site" evidence="13">
    <location>
        <position position="272"/>
    </location>
    <ligand>
        <name>Mg(2+)</name>
        <dbReference type="ChEBI" id="CHEBI:18420"/>
        <label>1</label>
    </ligand>
</feature>
<dbReference type="InterPro" id="IPR009288">
    <property type="entry name" value="AIG2-like_dom"/>
</dbReference>
<keyword evidence="6" id="KW-0378">Hydrolase</keyword>
<dbReference type="InterPro" id="IPR036568">
    <property type="entry name" value="GGCT-like_sf"/>
</dbReference>
<dbReference type="AlphaFoldDB" id="A0A318SUD4"/>
<dbReference type="GO" id="GO:0006753">
    <property type="term" value="P:nucleoside phosphate metabolic process"/>
    <property type="evidence" value="ECO:0007669"/>
    <property type="project" value="TreeGrafter"/>
</dbReference>
<sequence length="367" mass="39532">MIFLYGPLRHLPLAETLLAEALPGAQEAVLPGYALLQSEGYPALQPDPQAAVEGLLLEPGPAALARLEAYLEGLDLSPAQAVLRLPDGSEREAALWSRPPSGPGAQPFSRAQWLADDAPRALREAAELAGHAPPLEPALQRRQAVMRSGRAEAGLRAARETAPATCRLSPPAGAFALGHAEPLTGGFFKYDRMVAAHRRFDGGREEGLLREVFVGVDAALVLPWDRARDRVLLVEQFRTGPARRGDPNPWCLEPVAGIVDPGEEPAEAARREALEEARLTLTGLELMFHSYASPGNSTDHYYCYLGHADLPDDDSYSGGLAEEAEDLRLHVLPLDEAVALIGTGEINVTPTIAMLLWLQRHRDTAAG</sequence>
<dbReference type="CDD" id="cd06661">
    <property type="entry name" value="GGCT_like"/>
    <property type="match status" value="1"/>
</dbReference>
<comment type="cofactor">
    <cofactor evidence="1 13">
        <name>Mg(2+)</name>
        <dbReference type="ChEBI" id="CHEBI:18420"/>
    </cofactor>
</comment>
<dbReference type="EC" id="3.6.1.13" evidence="3"/>
<dbReference type="Gene3D" id="3.10.490.10">
    <property type="entry name" value="Gamma-glutamyl cyclotransferase-like"/>
    <property type="match status" value="1"/>
</dbReference>
<feature type="binding site" evidence="13">
    <location>
        <position position="325"/>
    </location>
    <ligand>
        <name>Mg(2+)</name>
        <dbReference type="ChEBI" id="CHEBI:18420"/>
        <label>1</label>
    </ligand>
</feature>
<feature type="binding site" evidence="13">
    <location>
        <position position="276"/>
    </location>
    <ligand>
        <name>Mg(2+)</name>
        <dbReference type="ChEBI" id="CHEBI:18420"/>
        <label>1</label>
    </ligand>
</feature>
<evidence type="ECO:0000313" key="16">
    <source>
        <dbReference type="EMBL" id="PYE85510.1"/>
    </source>
</evidence>
<comment type="caution">
    <text evidence="16">The sequence shown here is derived from an EMBL/GenBank/DDBJ whole genome shotgun (WGS) entry which is preliminary data.</text>
</comment>
<dbReference type="Proteomes" id="UP000248311">
    <property type="component" value="Unassembled WGS sequence"/>
</dbReference>
<dbReference type="GO" id="GO:0047631">
    <property type="term" value="F:ADP-ribose diphosphatase activity"/>
    <property type="evidence" value="ECO:0007669"/>
    <property type="project" value="UniProtKB-EC"/>
</dbReference>
<evidence type="ECO:0000256" key="5">
    <source>
        <dbReference type="ARBA" id="ARBA00022723"/>
    </source>
</evidence>
<evidence type="ECO:0000256" key="12">
    <source>
        <dbReference type="ARBA" id="ARBA00049546"/>
    </source>
</evidence>
<organism evidence="16 17">
    <name type="scientific">Pseudoroseicyclus aestuarii</name>
    <dbReference type="NCBI Taxonomy" id="1795041"/>
    <lineage>
        <taxon>Bacteria</taxon>
        <taxon>Pseudomonadati</taxon>
        <taxon>Pseudomonadota</taxon>
        <taxon>Alphaproteobacteria</taxon>
        <taxon>Rhodobacterales</taxon>
        <taxon>Paracoccaceae</taxon>
        <taxon>Pseudoroseicyclus</taxon>
    </lineage>
</organism>
<dbReference type="GO" id="GO:0019144">
    <property type="term" value="F:ADP-sugar diphosphatase activity"/>
    <property type="evidence" value="ECO:0007669"/>
    <property type="project" value="TreeGrafter"/>
</dbReference>
<dbReference type="PANTHER" id="PTHR11839">
    <property type="entry name" value="UDP/ADP-SUGAR PYROPHOSPHATASE"/>
    <property type="match status" value="1"/>
</dbReference>
<keyword evidence="17" id="KW-1185">Reference proteome</keyword>
<evidence type="ECO:0000256" key="4">
    <source>
        <dbReference type="ARBA" id="ARBA00013297"/>
    </source>
</evidence>
<evidence type="ECO:0000313" key="17">
    <source>
        <dbReference type="Proteomes" id="UP000248311"/>
    </source>
</evidence>
<dbReference type="EMBL" id="QJTE01000001">
    <property type="protein sequence ID" value="PYE85510.1"/>
    <property type="molecule type" value="Genomic_DNA"/>
</dbReference>
<evidence type="ECO:0000256" key="13">
    <source>
        <dbReference type="PIRSR" id="PIRSR604385-2"/>
    </source>
</evidence>
<evidence type="ECO:0000256" key="14">
    <source>
        <dbReference type="PIRSR" id="PIRSR604385-3"/>
    </source>
</evidence>
<dbReference type="InterPro" id="IPR004385">
    <property type="entry name" value="NDP_pyrophosphatase"/>
</dbReference>
<name>A0A318SUD4_9RHOB</name>
<dbReference type="PROSITE" id="PS00893">
    <property type="entry name" value="NUDIX_BOX"/>
    <property type="match status" value="1"/>
</dbReference>
<comment type="catalytic activity">
    <reaction evidence="12">
        <text>ADP-D-ribose + H2O = D-ribose 5-phosphate + AMP + 2 H(+)</text>
        <dbReference type="Rhea" id="RHEA:10412"/>
        <dbReference type="ChEBI" id="CHEBI:15377"/>
        <dbReference type="ChEBI" id="CHEBI:15378"/>
        <dbReference type="ChEBI" id="CHEBI:57967"/>
        <dbReference type="ChEBI" id="CHEBI:78346"/>
        <dbReference type="ChEBI" id="CHEBI:456215"/>
        <dbReference type="EC" id="3.6.1.13"/>
    </reaction>
</comment>
<protein>
    <recommendedName>
        <fullName evidence="4">ADP-ribose pyrophosphatase</fullName>
        <ecNumber evidence="3">3.6.1.13</ecNumber>
    </recommendedName>
    <alternativeName>
        <fullName evidence="9">ADP-ribose diphosphatase</fullName>
    </alternativeName>
    <alternativeName>
        <fullName evidence="11">ADP-ribose phosphohydrolase</fullName>
    </alternativeName>
    <alternativeName>
        <fullName evidence="10">Adenosine diphosphoribose pyrophosphatase</fullName>
    </alternativeName>
</protein>
<reference evidence="16 17" key="1">
    <citation type="submission" date="2018-06" db="EMBL/GenBank/DDBJ databases">
        <title>Genomic Encyclopedia of Type Strains, Phase III (KMG-III): the genomes of soil and plant-associated and newly described type strains.</title>
        <authorList>
            <person name="Whitman W."/>
        </authorList>
    </citation>
    <scope>NUCLEOTIDE SEQUENCE [LARGE SCALE GENOMIC DNA]</scope>
    <source>
        <strain evidence="16 17">CECT 9025</strain>
    </source>
</reference>
<dbReference type="RefSeq" id="WP_181418528.1">
    <property type="nucleotide sequence ID" value="NZ_QJTE01000001.1"/>
</dbReference>
<evidence type="ECO:0000256" key="6">
    <source>
        <dbReference type="ARBA" id="ARBA00022801"/>
    </source>
</evidence>